<comment type="caution">
    <text evidence="1">The sequence shown here is derived from an EMBL/GenBank/DDBJ whole genome shotgun (WGS) entry which is preliminary data.</text>
</comment>
<keyword evidence="2" id="KW-1185">Reference proteome</keyword>
<reference evidence="1 2" key="1">
    <citation type="journal article" date="2022" name="bioRxiv">
        <title>The genome of the oomycete Peronosclerospora sorghi, a cosmopolitan pathogen of maize and sorghum, is inflated with dispersed pseudogenes.</title>
        <authorList>
            <person name="Fletcher K."/>
            <person name="Martin F."/>
            <person name="Isakeit T."/>
            <person name="Cavanaugh K."/>
            <person name="Magill C."/>
            <person name="Michelmore R."/>
        </authorList>
    </citation>
    <scope>NUCLEOTIDE SEQUENCE [LARGE SCALE GENOMIC DNA]</scope>
    <source>
        <strain evidence="1">P6</strain>
    </source>
</reference>
<gene>
    <name evidence="1" type="ORF">PsorP6_011007</name>
</gene>
<dbReference type="Proteomes" id="UP001163321">
    <property type="component" value="Chromosome 6"/>
</dbReference>
<protein>
    <submittedName>
        <fullName evidence="1">Uncharacterized protein</fullName>
    </submittedName>
</protein>
<evidence type="ECO:0000313" key="2">
    <source>
        <dbReference type="Proteomes" id="UP001163321"/>
    </source>
</evidence>
<organism evidence="1 2">
    <name type="scientific">Peronosclerospora sorghi</name>
    <dbReference type="NCBI Taxonomy" id="230839"/>
    <lineage>
        <taxon>Eukaryota</taxon>
        <taxon>Sar</taxon>
        <taxon>Stramenopiles</taxon>
        <taxon>Oomycota</taxon>
        <taxon>Peronosporomycetes</taxon>
        <taxon>Peronosporales</taxon>
        <taxon>Peronosporaceae</taxon>
        <taxon>Peronosclerospora</taxon>
    </lineage>
</organism>
<dbReference type="EMBL" id="CM047585">
    <property type="protein sequence ID" value="KAI9909877.1"/>
    <property type="molecule type" value="Genomic_DNA"/>
</dbReference>
<sequence>MAVIDFGKALFMRYCVMCCDNGMVRIPITNVPRDTAKVYSIMRTRNYGRFTR</sequence>
<evidence type="ECO:0000313" key="1">
    <source>
        <dbReference type="EMBL" id="KAI9909877.1"/>
    </source>
</evidence>
<accession>A0ACC0VTR5</accession>
<proteinExistence type="predicted"/>
<name>A0ACC0VTR5_9STRA</name>